<feature type="transmembrane region" description="Helical" evidence="5">
    <location>
        <begin position="354"/>
        <end position="372"/>
    </location>
</feature>
<evidence type="ECO:0000256" key="2">
    <source>
        <dbReference type="ARBA" id="ARBA00022692"/>
    </source>
</evidence>
<dbReference type="CDD" id="cd07042">
    <property type="entry name" value="STAS_SulP_like_sulfate_transporter"/>
    <property type="match status" value="1"/>
</dbReference>
<dbReference type="InterPro" id="IPR036513">
    <property type="entry name" value="STAS_dom_sf"/>
</dbReference>
<evidence type="ECO:0000313" key="8">
    <source>
        <dbReference type="Proteomes" id="UP000007360"/>
    </source>
</evidence>
<feature type="transmembrane region" description="Helical" evidence="5">
    <location>
        <begin position="327"/>
        <end position="347"/>
    </location>
</feature>
<dbReference type="PANTHER" id="PTHR11814">
    <property type="entry name" value="SULFATE TRANSPORTER"/>
    <property type="match status" value="1"/>
</dbReference>
<dbReference type="PROSITE" id="PS50801">
    <property type="entry name" value="STAS"/>
    <property type="match status" value="1"/>
</dbReference>
<dbReference type="Gene3D" id="3.30.750.24">
    <property type="entry name" value="STAS domain"/>
    <property type="match status" value="1"/>
</dbReference>
<comment type="caution">
    <text evidence="7">The sequence shown here is derived from an EMBL/GenBank/DDBJ whole genome shotgun (WGS) entry which is preliminary data.</text>
</comment>
<name>K2RPM0_METFP</name>
<reference evidence="7 8" key="1">
    <citation type="journal article" date="2012" name="J. Bacteriol.">
        <title>Draft genome sequence of Methanobacterium formicicum DSM 3637, an archaebacterium isolated from the methane producer amoeba Pelomyxa palustris.</title>
        <authorList>
            <person name="Gutierrez G."/>
        </authorList>
    </citation>
    <scope>NUCLEOTIDE SEQUENCE [LARGE SCALE GENOMIC DNA]</scope>
    <source>
        <strain evidence="8">DSM 3637 / PP1</strain>
    </source>
</reference>
<dbReference type="EMBL" id="AMPO01000014">
    <property type="protein sequence ID" value="EKF84705.1"/>
    <property type="molecule type" value="Genomic_DNA"/>
</dbReference>
<dbReference type="Pfam" id="PF01740">
    <property type="entry name" value="STAS"/>
    <property type="match status" value="1"/>
</dbReference>
<dbReference type="PATRIC" id="fig|1204725.3.peg.2517"/>
<sequence length="562" mass="61049">MKSLSSYLPITRWVRNYNKDWLRPDIIAGITVGAFIIPESIAYVSLANLPPEIGLYSAMVAVLVYAIFGTSRQLSVGPLSTLSILVGSTLGSLMIPNATQYAMIASLIAVIAGLLAMASWVLRLGFIVKFISKPVLTGFLAGIALFIASGQITKLFGISGGSGTFFQRIYYFLIHIDQTNLASLAVGMGGLLFLYLATKKFPKLPNTLFLVLGSTVLITFTNLTALGVDVVGQIPQGLPSLVIPDPSLLDVNILITLAVTVFLISYMEGYLFAAEYAAKNSYKIDKNQELLALGMSNVAVGLFQGLPIGGALSRTAINNDSGAKTQLAGAISGLVILMVLLFLTGIFTNLPETILAAIVIFIIKGLVDLPHFRKIYSFSKIEFAIAIVTLLVVLFFGALEGIVIGVILSVVGLIKKMYNPHIAVLGKMPGKDQFLDIKRRPEAHIIPEILIVRVDGSQIFLNTEDIKNTILDMVDNEYTDTKLLILDFEATSFIDHSGTEMLEDLYDELNHRGIKLKAANMYGPLRDSLQKTKLESEIVESPTSLTIEDCIEIWESETGNDV</sequence>
<evidence type="ECO:0000256" key="5">
    <source>
        <dbReference type="SAM" id="Phobius"/>
    </source>
</evidence>
<dbReference type="NCBIfam" id="TIGR00815">
    <property type="entry name" value="sulP"/>
    <property type="match status" value="1"/>
</dbReference>
<keyword evidence="2 5" id="KW-0812">Transmembrane</keyword>
<evidence type="ECO:0000256" key="3">
    <source>
        <dbReference type="ARBA" id="ARBA00022989"/>
    </source>
</evidence>
<feature type="transmembrane region" description="Helical" evidence="5">
    <location>
        <begin position="169"/>
        <end position="196"/>
    </location>
</feature>
<dbReference type="Pfam" id="PF00916">
    <property type="entry name" value="Sulfate_transp"/>
    <property type="match status" value="1"/>
</dbReference>
<feature type="transmembrane region" description="Helical" evidence="5">
    <location>
        <begin position="53"/>
        <end position="69"/>
    </location>
</feature>
<protein>
    <submittedName>
        <fullName evidence="7">Sulfate transporter</fullName>
    </submittedName>
</protein>
<dbReference type="SUPFAM" id="SSF52091">
    <property type="entry name" value="SpoIIaa-like"/>
    <property type="match status" value="1"/>
</dbReference>
<feature type="transmembrane region" description="Helical" evidence="5">
    <location>
        <begin position="384"/>
        <end position="414"/>
    </location>
</feature>
<dbReference type="GO" id="GO:0008271">
    <property type="term" value="F:secondary active sulfate transmembrane transporter activity"/>
    <property type="evidence" value="ECO:0007669"/>
    <property type="project" value="InterPro"/>
</dbReference>
<feature type="transmembrane region" description="Helical" evidence="5">
    <location>
        <begin position="290"/>
        <end position="307"/>
    </location>
</feature>
<gene>
    <name evidence="7" type="ORF">A994_12538</name>
</gene>
<dbReference type="InterPro" id="IPR001902">
    <property type="entry name" value="SLC26A/SulP_fam"/>
</dbReference>
<dbReference type="PROSITE" id="PS01130">
    <property type="entry name" value="SLC26A"/>
    <property type="match status" value="1"/>
</dbReference>
<feature type="transmembrane region" description="Helical" evidence="5">
    <location>
        <begin position="76"/>
        <end position="95"/>
    </location>
</feature>
<dbReference type="OrthoDB" id="76857at2157"/>
<feature type="transmembrane region" description="Helical" evidence="5">
    <location>
        <begin position="21"/>
        <end position="41"/>
    </location>
</feature>
<feature type="transmembrane region" description="Helical" evidence="5">
    <location>
        <begin position="101"/>
        <end position="122"/>
    </location>
</feature>
<dbReference type="InterPro" id="IPR002645">
    <property type="entry name" value="STAS_dom"/>
</dbReference>
<keyword evidence="4 5" id="KW-0472">Membrane</keyword>
<feature type="transmembrane region" description="Helical" evidence="5">
    <location>
        <begin position="251"/>
        <end position="278"/>
    </location>
</feature>
<evidence type="ECO:0000259" key="6">
    <source>
        <dbReference type="PROSITE" id="PS50801"/>
    </source>
</evidence>
<proteinExistence type="predicted"/>
<comment type="subcellular location">
    <subcellularLocation>
        <location evidence="1">Membrane</location>
        <topology evidence="1">Multi-pass membrane protein</topology>
    </subcellularLocation>
</comment>
<feature type="transmembrane region" description="Helical" evidence="5">
    <location>
        <begin position="134"/>
        <end position="157"/>
    </location>
</feature>
<keyword evidence="8" id="KW-1185">Reference proteome</keyword>
<evidence type="ECO:0000256" key="4">
    <source>
        <dbReference type="ARBA" id="ARBA00023136"/>
    </source>
</evidence>
<dbReference type="InterPro" id="IPR018045">
    <property type="entry name" value="S04_transporter_CS"/>
</dbReference>
<dbReference type="GO" id="GO:0016020">
    <property type="term" value="C:membrane"/>
    <property type="evidence" value="ECO:0007669"/>
    <property type="project" value="UniProtKB-SubCell"/>
</dbReference>
<organism evidence="7 8">
    <name type="scientific">Methanobacterium formicicum (strain DSM 3637 / PP1)</name>
    <dbReference type="NCBI Taxonomy" id="1204725"/>
    <lineage>
        <taxon>Archaea</taxon>
        <taxon>Methanobacteriati</taxon>
        <taxon>Methanobacteriota</taxon>
        <taxon>Methanomada group</taxon>
        <taxon>Methanobacteria</taxon>
        <taxon>Methanobacteriales</taxon>
        <taxon>Methanobacteriaceae</taxon>
        <taxon>Methanobacterium</taxon>
    </lineage>
</organism>
<dbReference type="AlphaFoldDB" id="K2RPM0"/>
<evidence type="ECO:0000313" key="7">
    <source>
        <dbReference type="EMBL" id="EKF84705.1"/>
    </source>
</evidence>
<feature type="domain" description="STAS" evidence="6">
    <location>
        <begin position="439"/>
        <end position="554"/>
    </location>
</feature>
<keyword evidence="3 5" id="KW-1133">Transmembrane helix</keyword>
<dbReference type="RefSeq" id="WP_004032042.1">
    <property type="nucleotide sequence ID" value="NZ_AMPO01000014.1"/>
</dbReference>
<dbReference type="Proteomes" id="UP000007360">
    <property type="component" value="Unassembled WGS sequence"/>
</dbReference>
<evidence type="ECO:0000256" key="1">
    <source>
        <dbReference type="ARBA" id="ARBA00004141"/>
    </source>
</evidence>
<accession>K2RPM0</accession>
<dbReference type="InterPro" id="IPR011547">
    <property type="entry name" value="SLC26A/SulP_dom"/>
</dbReference>
<feature type="transmembrane region" description="Helical" evidence="5">
    <location>
        <begin position="208"/>
        <end position="231"/>
    </location>
</feature>